<gene>
    <name evidence="1" type="ORF">B4119_0811</name>
</gene>
<proteinExistence type="predicted"/>
<dbReference type="AlphaFoldDB" id="A0A150M0N4"/>
<accession>A0A150M0N4</accession>
<dbReference type="STRING" id="81408.B4119_0811"/>
<organism evidence="1 2">
    <name type="scientific">Saccharococcus caldoxylosilyticus</name>
    <dbReference type="NCBI Taxonomy" id="81408"/>
    <lineage>
        <taxon>Bacteria</taxon>
        <taxon>Bacillati</taxon>
        <taxon>Bacillota</taxon>
        <taxon>Bacilli</taxon>
        <taxon>Bacillales</taxon>
        <taxon>Anoxybacillaceae</taxon>
        <taxon>Saccharococcus</taxon>
    </lineage>
</organism>
<dbReference type="Proteomes" id="UP000075455">
    <property type="component" value="Unassembled WGS sequence"/>
</dbReference>
<sequence length="37" mass="4514">MFINKQEMIKMEIHFLQLCDTTKKCDEIHKHSFFISV</sequence>
<dbReference type="EMBL" id="LQYS01000022">
    <property type="protein sequence ID" value="KYD18117.1"/>
    <property type="molecule type" value="Genomic_DNA"/>
</dbReference>
<evidence type="ECO:0000313" key="2">
    <source>
        <dbReference type="Proteomes" id="UP000075455"/>
    </source>
</evidence>
<protein>
    <submittedName>
        <fullName evidence="1">Uncharacterized protein</fullName>
    </submittedName>
</protein>
<reference evidence="1 2" key="1">
    <citation type="submission" date="2016-01" db="EMBL/GenBank/DDBJ databases">
        <title>Draft Genome Sequences of Seven Thermophilic Sporeformers Isolated from Foods.</title>
        <authorList>
            <person name="Berendsen E.M."/>
            <person name="Wells-Bennik M.H."/>
            <person name="Krawcyk A.O."/>
            <person name="De Jong A."/>
            <person name="Holsappel S."/>
            <person name="Eijlander R.T."/>
            <person name="Kuipers O.P."/>
        </authorList>
    </citation>
    <scope>NUCLEOTIDE SEQUENCE [LARGE SCALE GENOMIC DNA]</scope>
    <source>
        <strain evidence="1 2">B4119</strain>
    </source>
</reference>
<comment type="caution">
    <text evidence="1">The sequence shown here is derived from an EMBL/GenBank/DDBJ whole genome shotgun (WGS) entry which is preliminary data.</text>
</comment>
<name>A0A150M0N4_9BACL</name>
<evidence type="ECO:0000313" key="1">
    <source>
        <dbReference type="EMBL" id="KYD18117.1"/>
    </source>
</evidence>